<dbReference type="eggNOG" id="KOG3118">
    <property type="taxonomic scope" value="Eukaryota"/>
</dbReference>
<evidence type="ECO:0000256" key="3">
    <source>
        <dbReference type="ARBA" id="ARBA00022553"/>
    </source>
</evidence>
<dbReference type="PANTHER" id="PTHR13237:SF8">
    <property type="entry name" value="SOMETHING ABOUT SILENCING PROTEIN 10"/>
    <property type="match status" value="1"/>
</dbReference>
<comment type="subcellular location">
    <subcellularLocation>
        <location evidence="1">Nucleus</location>
    </subcellularLocation>
</comment>
<dbReference type="OrthoDB" id="1924577at2759"/>
<feature type="compositionally biased region" description="Acidic residues" evidence="5">
    <location>
        <begin position="127"/>
        <end position="136"/>
    </location>
</feature>
<feature type="compositionally biased region" description="Basic residues" evidence="5">
    <location>
        <begin position="494"/>
        <end position="504"/>
    </location>
</feature>
<feature type="compositionally biased region" description="Basic and acidic residues" evidence="5">
    <location>
        <begin position="579"/>
        <end position="588"/>
    </location>
</feature>
<dbReference type="Proteomes" id="UP000002630">
    <property type="component" value="Linkage Group LG01"/>
</dbReference>
<feature type="compositionally biased region" description="Acidic residues" evidence="5">
    <location>
        <begin position="449"/>
        <end position="465"/>
    </location>
</feature>
<dbReference type="GO" id="GO:0000462">
    <property type="term" value="P:maturation of SSU-rRNA from tricistronic rRNA transcript (SSU-rRNA, 5.8S rRNA, LSU-rRNA)"/>
    <property type="evidence" value="ECO:0007669"/>
    <property type="project" value="TreeGrafter"/>
</dbReference>
<name>D8LBR3_ECTSI</name>
<feature type="compositionally biased region" description="Acidic residues" evidence="5">
    <location>
        <begin position="597"/>
        <end position="614"/>
    </location>
</feature>
<dbReference type="AlphaFoldDB" id="D8LBR3"/>
<protein>
    <recommendedName>
        <fullName evidence="6">Sas10 C-terminal domain-containing protein</fullName>
    </recommendedName>
</protein>
<keyword evidence="3" id="KW-0597">Phosphoprotein</keyword>
<feature type="compositionally biased region" description="Basic and acidic residues" evidence="5">
    <location>
        <begin position="651"/>
        <end position="661"/>
    </location>
</feature>
<keyword evidence="4" id="KW-0539">Nucleus</keyword>
<proteinExistence type="inferred from homology"/>
<evidence type="ECO:0000256" key="2">
    <source>
        <dbReference type="ARBA" id="ARBA00010979"/>
    </source>
</evidence>
<accession>D8LBR3</accession>
<feature type="region of interest" description="Disordered" evidence="5">
    <location>
        <begin position="402"/>
        <end position="785"/>
    </location>
</feature>
<feature type="compositionally biased region" description="Acidic residues" evidence="5">
    <location>
        <begin position="195"/>
        <end position="211"/>
    </location>
</feature>
<feature type="region of interest" description="Disordered" evidence="5">
    <location>
        <begin position="1"/>
        <end position="243"/>
    </location>
</feature>
<evidence type="ECO:0000256" key="1">
    <source>
        <dbReference type="ARBA" id="ARBA00004123"/>
    </source>
</evidence>
<organism evidence="7 8">
    <name type="scientific">Ectocarpus siliculosus</name>
    <name type="common">Brown alga</name>
    <name type="synonym">Conferva siliculosa</name>
    <dbReference type="NCBI Taxonomy" id="2880"/>
    <lineage>
        <taxon>Eukaryota</taxon>
        <taxon>Sar</taxon>
        <taxon>Stramenopiles</taxon>
        <taxon>Ochrophyta</taxon>
        <taxon>PX clade</taxon>
        <taxon>Phaeophyceae</taxon>
        <taxon>Ectocarpales</taxon>
        <taxon>Ectocarpaceae</taxon>
        <taxon>Ectocarpus</taxon>
    </lineage>
</organism>
<feature type="compositionally biased region" description="Acidic residues" evidence="5">
    <location>
        <begin position="407"/>
        <end position="419"/>
    </location>
</feature>
<evidence type="ECO:0000313" key="7">
    <source>
        <dbReference type="EMBL" id="CBN76772.1"/>
    </source>
</evidence>
<evidence type="ECO:0000256" key="4">
    <source>
        <dbReference type="ARBA" id="ARBA00023242"/>
    </source>
</evidence>
<dbReference type="Pfam" id="PF09368">
    <property type="entry name" value="Sas10"/>
    <property type="match status" value="1"/>
</dbReference>
<evidence type="ECO:0000259" key="6">
    <source>
        <dbReference type="Pfam" id="PF09368"/>
    </source>
</evidence>
<feature type="compositionally biased region" description="Acidic residues" evidence="5">
    <location>
        <begin position="93"/>
        <end position="110"/>
    </location>
</feature>
<dbReference type="STRING" id="2880.D8LBR3"/>
<feature type="compositionally biased region" description="Basic and acidic residues" evidence="5">
    <location>
        <begin position="505"/>
        <end position="514"/>
    </location>
</feature>
<dbReference type="OMA" id="KSMKPVW"/>
<evidence type="ECO:0000256" key="5">
    <source>
        <dbReference type="SAM" id="MobiDB-lite"/>
    </source>
</evidence>
<dbReference type="EMBL" id="FN649726">
    <property type="protein sequence ID" value="CBN76772.1"/>
    <property type="molecule type" value="Genomic_DNA"/>
</dbReference>
<feature type="domain" description="Sas10 C-terminal" evidence="6">
    <location>
        <begin position="710"/>
        <end position="783"/>
    </location>
</feature>
<dbReference type="InterPro" id="IPR007146">
    <property type="entry name" value="Sas10/Utp3/C1D"/>
</dbReference>
<feature type="compositionally biased region" description="Acidic residues" evidence="5">
    <location>
        <begin position="68"/>
        <end position="81"/>
    </location>
</feature>
<sequence>MAPPRGRGGRGRGKGRGRGRGRRGSEGGRASSRPEGNPENEELYTDVDRFHMQQDKIKFGGRAGDSSSDSDDLDGSEEEEGVMTLDGAGGGSSDDDDDDESEEDDSDASELPELPEHVRRAAMQASSDDDDDDSDGDGPGGGKFGAGGWGKNRSSYYNADTADLEIGQEFEDAEAEEEAALELQRASYKRLDPADYGEEEEEEEEEGDEAAETAKQERGGKGKGNTAAKRRERDGTSSAAGAQGEALRAMKSDLEQIALGAGGEVETSVVKRDTSKLSRRDKLELVLSEAPELPALLGEVRAQLGTLTESVQPLVSNVTAEIGASKDGLVYLRTRQQLLLAYCMNVCFYMVLKAKGEPAKGHPVVRRLLSLRGLLEDMSSLDDKMSSQVDLLLRALRSGVDLAGGSDNEEGEGEEEEEGQSNSGRGVSAANGRGKTRVAANGGSGGSSAEEEGEDVDEEGLEEEEARFMGGAGGGSSDEDEDGGTGGPPGSSKGSKKKKRRRAAREKAVEEARAKLAAGADGAGDALLGDFGDEDMDERSAMRGSGGGNMLQGMVNRISQRDQAATARKGRGLQGDLDVPVRERDQTIRVRRPAPGEDSDVEEGGGVDSEDDDFLGGGGGGFMDGLPPGLLEGLSRSGGDGRKTKKKEGKRGRDGEGKGAAEDEEDGFYASVAEEKERKKRAKKDKYEPQARIAGALEAELEAERAARGETKRGASYTIIKNRGLTPHKNKLNRNPRSKKREAFRKATIRRKGQVRDIRTGEADAYGGESTGIKSNVTRSRKLKG</sequence>
<feature type="compositionally biased region" description="Basic and acidic residues" evidence="5">
    <location>
        <begin position="46"/>
        <end position="58"/>
    </location>
</feature>
<dbReference type="PANTHER" id="PTHR13237">
    <property type="entry name" value="SOMETHING ABOUT SILENCING PROTEIN 10-RELATED"/>
    <property type="match status" value="1"/>
</dbReference>
<comment type="similarity">
    <text evidence="2">Belongs to the SAS10 family.</text>
</comment>
<feature type="compositionally biased region" description="Basic residues" evidence="5">
    <location>
        <begin position="726"/>
        <end position="753"/>
    </location>
</feature>
<gene>
    <name evidence="7" type="ORF">Esi_0000_0601</name>
</gene>
<keyword evidence="8" id="KW-1185">Reference proteome</keyword>
<feature type="compositionally biased region" description="Basic residues" evidence="5">
    <location>
        <begin position="7"/>
        <end position="22"/>
    </location>
</feature>
<dbReference type="InterPro" id="IPR018972">
    <property type="entry name" value="Sas10_C_dom"/>
</dbReference>
<dbReference type="Pfam" id="PF04000">
    <property type="entry name" value="Sas10_Utp3"/>
    <property type="match status" value="1"/>
</dbReference>
<feature type="compositionally biased region" description="Basic and acidic residues" evidence="5">
    <location>
        <begin position="702"/>
        <end position="713"/>
    </location>
</feature>
<feature type="compositionally biased region" description="Low complexity" evidence="5">
    <location>
        <begin position="515"/>
        <end position="530"/>
    </location>
</feature>
<dbReference type="GO" id="GO:0032040">
    <property type="term" value="C:small-subunit processome"/>
    <property type="evidence" value="ECO:0007669"/>
    <property type="project" value="TreeGrafter"/>
</dbReference>
<evidence type="ECO:0000313" key="8">
    <source>
        <dbReference type="Proteomes" id="UP000002630"/>
    </source>
</evidence>
<feature type="compositionally biased region" description="Acidic residues" evidence="5">
    <location>
        <begin position="162"/>
        <end position="180"/>
    </location>
</feature>
<dbReference type="InParanoid" id="D8LBR3"/>
<feature type="compositionally biased region" description="Gly residues" evidence="5">
    <location>
        <begin position="137"/>
        <end position="150"/>
    </location>
</feature>
<dbReference type="EMBL" id="FN647682">
    <property type="protein sequence ID" value="CBN76772.1"/>
    <property type="molecule type" value="Genomic_DNA"/>
</dbReference>
<reference evidence="7 8" key="1">
    <citation type="journal article" date="2010" name="Nature">
        <title>The Ectocarpus genome and the independent evolution of multicellularity in brown algae.</title>
        <authorList>
            <person name="Cock J.M."/>
            <person name="Sterck L."/>
            <person name="Rouze P."/>
            <person name="Scornet D."/>
            <person name="Allen A.E."/>
            <person name="Amoutzias G."/>
            <person name="Anthouard V."/>
            <person name="Artiguenave F."/>
            <person name="Aury J.M."/>
            <person name="Badger J.H."/>
            <person name="Beszteri B."/>
            <person name="Billiau K."/>
            <person name="Bonnet E."/>
            <person name="Bothwell J.H."/>
            <person name="Bowler C."/>
            <person name="Boyen C."/>
            <person name="Brownlee C."/>
            <person name="Carrano C.J."/>
            <person name="Charrier B."/>
            <person name="Cho G.Y."/>
            <person name="Coelho S.M."/>
            <person name="Collen J."/>
            <person name="Corre E."/>
            <person name="Da Silva C."/>
            <person name="Delage L."/>
            <person name="Delaroque N."/>
            <person name="Dittami S.M."/>
            <person name="Doulbeau S."/>
            <person name="Elias M."/>
            <person name="Farnham G."/>
            <person name="Gachon C.M."/>
            <person name="Gschloessl B."/>
            <person name="Heesch S."/>
            <person name="Jabbari K."/>
            <person name="Jubin C."/>
            <person name="Kawai H."/>
            <person name="Kimura K."/>
            <person name="Kloareg B."/>
            <person name="Kupper F.C."/>
            <person name="Lang D."/>
            <person name="Le Bail A."/>
            <person name="Leblanc C."/>
            <person name="Lerouge P."/>
            <person name="Lohr M."/>
            <person name="Lopez P.J."/>
            <person name="Martens C."/>
            <person name="Maumus F."/>
            <person name="Michel G."/>
            <person name="Miranda-Saavedra D."/>
            <person name="Morales J."/>
            <person name="Moreau H."/>
            <person name="Motomura T."/>
            <person name="Nagasato C."/>
            <person name="Napoli C.A."/>
            <person name="Nelson D.R."/>
            <person name="Nyvall-Collen P."/>
            <person name="Peters A.F."/>
            <person name="Pommier C."/>
            <person name="Potin P."/>
            <person name="Poulain J."/>
            <person name="Quesneville H."/>
            <person name="Read B."/>
            <person name="Rensing S.A."/>
            <person name="Ritter A."/>
            <person name="Rousvoal S."/>
            <person name="Samanta M."/>
            <person name="Samson G."/>
            <person name="Schroeder D.C."/>
            <person name="Segurens B."/>
            <person name="Strittmatter M."/>
            <person name="Tonon T."/>
            <person name="Tregear J.W."/>
            <person name="Valentin K."/>
            <person name="von Dassow P."/>
            <person name="Yamagishi T."/>
            <person name="Van de Peer Y."/>
            <person name="Wincker P."/>
        </authorList>
    </citation>
    <scope>NUCLEOTIDE SEQUENCE [LARGE SCALE GENOMIC DNA]</scope>
    <source>
        <strain evidence="8">Ec32 / CCAP1310/4</strain>
    </source>
</reference>